<gene>
    <name evidence="8" type="ORF">ASPVEDRAFT_87236</name>
</gene>
<dbReference type="CDD" id="cd12148">
    <property type="entry name" value="fungal_TF_MHR"/>
    <property type="match status" value="1"/>
</dbReference>
<keyword evidence="4" id="KW-0238">DNA-binding</keyword>
<dbReference type="SUPFAM" id="SSF57701">
    <property type="entry name" value="Zn2/Cys6 DNA-binding domain"/>
    <property type="match status" value="1"/>
</dbReference>
<protein>
    <recommendedName>
        <fullName evidence="7">Zn(2)-C6 fungal-type domain-containing protein</fullName>
    </recommendedName>
</protein>
<dbReference type="PANTHER" id="PTHR46910">
    <property type="entry name" value="TRANSCRIPTION FACTOR PDR1"/>
    <property type="match status" value="1"/>
</dbReference>
<proteinExistence type="predicted"/>
<dbReference type="PROSITE" id="PS50048">
    <property type="entry name" value="ZN2_CY6_FUNGAL_2"/>
    <property type="match status" value="1"/>
</dbReference>
<dbReference type="Pfam" id="PF04082">
    <property type="entry name" value="Fungal_trans"/>
    <property type="match status" value="1"/>
</dbReference>
<evidence type="ECO:0000256" key="6">
    <source>
        <dbReference type="ARBA" id="ARBA00023242"/>
    </source>
</evidence>
<dbReference type="InterPro" id="IPR036864">
    <property type="entry name" value="Zn2-C6_fun-type_DNA-bd_sf"/>
</dbReference>
<dbReference type="STRING" id="1036611.A0A1L9PWJ7"/>
<dbReference type="Proteomes" id="UP000184073">
    <property type="component" value="Unassembled WGS sequence"/>
</dbReference>
<evidence type="ECO:0000313" key="8">
    <source>
        <dbReference type="EMBL" id="OJJ05911.1"/>
    </source>
</evidence>
<keyword evidence="2" id="KW-0479">Metal-binding</keyword>
<evidence type="ECO:0000256" key="5">
    <source>
        <dbReference type="ARBA" id="ARBA00023163"/>
    </source>
</evidence>
<dbReference type="Gene3D" id="4.10.240.10">
    <property type="entry name" value="Zn(2)-C6 fungal-type DNA-binding domain"/>
    <property type="match status" value="1"/>
</dbReference>
<dbReference type="SMART" id="SM00066">
    <property type="entry name" value="GAL4"/>
    <property type="match status" value="1"/>
</dbReference>
<accession>A0A1L9PWJ7</accession>
<dbReference type="EMBL" id="KV878134">
    <property type="protein sequence ID" value="OJJ05911.1"/>
    <property type="molecule type" value="Genomic_DNA"/>
</dbReference>
<sequence length="704" mass="78361">MSLLNHACDRCRSRKIKCKPVAELACEACQAHNQSCHFSYRKYPRRRNPDKLVQVSPTTSTLVSPLPVPGPERVAEHPQLYIDYILERSTSREIRRPSSNNDQLNTLLGPSPNISFFPAKRVHAINSRLGHNRLELLLKSIRAVIALKLKSVDLPIGVNPDHEDSTCDAKRAPDLTDGYVAQECIKTYMERVHPFYPFLCRDDFEKRASAPNLAQSLVMDKPWACLYYAVLAVGSQNLGGGSYEPRNGPSWAYFEQSKSLLRDIIFLRGSLTSIQALMCLAIFCQPISGFGLEAFMIAEAAVMAQNLGINRSTAAMDQLSTRVFWVLYYMEKTSCFVTGKVPTLQDPHITCPLPAMDVGAFGDYDWFFSFLRYSRLISKIQNQLLTIASVPKSVAVCHSMVDSLQSELESWRESIPLRFRPGEPLRSRVLAEDRAISMALRTHYYYHYAYLTLTWTLLHCNDDGADPAQQLGLKTELMQTARSVLELTSYIDVSPSTPLWILALVPLCALMILFDLVIDNPNHSETSLNLALLDIASGHFSRIEYSSDGALPGGLISEFAHLARQYVSDIRHHTGREHLGPSLFGRIQGPQPQSFFYESAANRQQELPISPAREDTNVCSKSASYPPAAALAPVHQPAGAGSGVSSSLSDMTPVTTTQDQLFFPSVDGDMQHLQFIGVDLMGLFDPTYPFIGFDHPINDPPGPI</sequence>
<keyword evidence="9" id="KW-1185">Reference proteome</keyword>
<dbReference type="GO" id="GO:0005634">
    <property type="term" value="C:nucleus"/>
    <property type="evidence" value="ECO:0007669"/>
    <property type="project" value="UniProtKB-SubCell"/>
</dbReference>
<dbReference type="InterPro" id="IPR050987">
    <property type="entry name" value="AtrR-like"/>
</dbReference>
<evidence type="ECO:0000256" key="2">
    <source>
        <dbReference type="ARBA" id="ARBA00022723"/>
    </source>
</evidence>
<keyword evidence="5" id="KW-0804">Transcription</keyword>
<reference evidence="9" key="1">
    <citation type="journal article" date="2017" name="Genome Biol.">
        <title>Comparative genomics reveals high biological diversity and specific adaptations in the industrially and medically important fungal genus Aspergillus.</title>
        <authorList>
            <person name="de Vries R.P."/>
            <person name="Riley R."/>
            <person name="Wiebenga A."/>
            <person name="Aguilar-Osorio G."/>
            <person name="Amillis S."/>
            <person name="Uchima C.A."/>
            <person name="Anderluh G."/>
            <person name="Asadollahi M."/>
            <person name="Askin M."/>
            <person name="Barry K."/>
            <person name="Battaglia E."/>
            <person name="Bayram O."/>
            <person name="Benocci T."/>
            <person name="Braus-Stromeyer S.A."/>
            <person name="Caldana C."/>
            <person name="Canovas D."/>
            <person name="Cerqueira G.C."/>
            <person name="Chen F."/>
            <person name="Chen W."/>
            <person name="Choi C."/>
            <person name="Clum A."/>
            <person name="Dos Santos R.A."/>
            <person name="Damasio A.R."/>
            <person name="Diallinas G."/>
            <person name="Emri T."/>
            <person name="Fekete E."/>
            <person name="Flipphi M."/>
            <person name="Freyberg S."/>
            <person name="Gallo A."/>
            <person name="Gournas C."/>
            <person name="Habgood R."/>
            <person name="Hainaut M."/>
            <person name="Harispe M.L."/>
            <person name="Henrissat B."/>
            <person name="Hilden K.S."/>
            <person name="Hope R."/>
            <person name="Hossain A."/>
            <person name="Karabika E."/>
            <person name="Karaffa L."/>
            <person name="Karanyi Z."/>
            <person name="Krasevec N."/>
            <person name="Kuo A."/>
            <person name="Kusch H."/>
            <person name="LaButti K."/>
            <person name="Lagendijk E.L."/>
            <person name="Lapidus A."/>
            <person name="Levasseur A."/>
            <person name="Lindquist E."/>
            <person name="Lipzen A."/>
            <person name="Logrieco A.F."/>
            <person name="MacCabe A."/>
            <person name="Maekelae M.R."/>
            <person name="Malavazi I."/>
            <person name="Melin P."/>
            <person name="Meyer V."/>
            <person name="Mielnichuk N."/>
            <person name="Miskei M."/>
            <person name="Molnar A.P."/>
            <person name="Mule G."/>
            <person name="Ngan C.Y."/>
            <person name="Orejas M."/>
            <person name="Orosz E."/>
            <person name="Ouedraogo J.P."/>
            <person name="Overkamp K.M."/>
            <person name="Park H.-S."/>
            <person name="Perrone G."/>
            <person name="Piumi F."/>
            <person name="Punt P.J."/>
            <person name="Ram A.F."/>
            <person name="Ramon A."/>
            <person name="Rauscher S."/>
            <person name="Record E."/>
            <person name="Riano-Pachon D.M."/>
            <person name="Robert V."/>
            <person name="Roehrig J."/>
            <person name="Ruller R."/>
            <person name="Salamov A."/>
            <person name="Salih N.S."/>
            <person name="Samson R.A."/>
            <person name="Sandor E."/>
            <person name="Sanguinetti M."/>
            <person name="Schuetze T."/>
            <person name="Sepcic K."/>
            <person name="Shelest E."/>
            <person name="Sherlock G."/>
            <person name="Sophianopoulou V."/>
            <person name="Squina F.M."/>
            <person name="Sun H."/>
            <person name="Susca A."/>
            <person name="Todd R.B."/>
            <person name="Tsang A."/>
            <person name="Unkles S.E."/>
            <person name="van de Wiele N."/>
            <person name="van Rossen-Uffink D."/>
            <person name="Oliveira J.V."/>
            <person name="Vesth T.C."/>
            <person name="Visser J."/>
            <person name="Yu J.-H."/>
            <person name="Zhou M."/>
            <person name="Andersen M.R."/>
            <person name="Archer D.B."/>
            <person name="Baker S.E."/>
            <person name="Benoit I."/>
            <person name="Brakhage A.A."/>
            <person name="Braus G.H."/>
            <person name="Fischer R."/>
            <person name="Frisvad J.C."/>
            <person name="Goldman G.H."/>
            <person name="Houbraken J."/>
            <person name="Oakley B."/>
            <person name="Pocsi I."/>
            <person name="Scazzocchio C."/>
            <person name="Seiboth B."/>
            <person name="vanKuyk P.A."/>
            <person name="Wortman J."/>
            <person name="Dyer P.S."/>
            <person name="Grigoriev I.V."/>
        </authorList>
    </citation>
    <scope>NUCLEOTIDE SEQUENCE [LARGE SCALE GENOMIC DNA]</scope>
    <source>
        <strain evidence="9">CBS 583.65</strain>
    </source>
</reference>
<name>A0A1L9PWJ7_ASPVE</name>
<keyword evidence="3" id="KW-0805">Transcription regulation</keyword>
<dbReference type="OrthoDB" id="39175at2759"/>
<evidence type="ECO:0000259" key="7">
    <source>
        <dbReference type="PROSITE" id="PS50048"/>
    </source>
</evidence>
<dbReference type="GO" id="GO:0006351">
    <property type="term" value="P:DNA-templated transcription"/>
    <property type="evidence" value="ECO:0007669"/>
    <property type="project" value="InterPro"/>
</dbReference>
<dbReference type="PROSITE" id="PS00463">
    <property type="entry name" value="ZN2_CY6_FUNGAL_1"/>
    <property type="match status" value="1"/>
</dbReference>
<evidence type="ECO:0000313" key="9">
    <source>
        <dbReference type="Proteomes" id="UP000184073"/>
    </source>
</evidence>
<dbReference type="CDD" id="cd00067">
    <property type="entry name" value="GAL4"/>
    <property type="match status" value="1"/>
</dbReference>
<dbReference type="SMART" id="SM00906">
    <property type="entry name" value="Fungal_trans"/>
    <property type="match status" value="1"/>
</dbReference>
<evidence type="ECO:0000256" key="1">
    <source>
        <dbReference type="ARBA" id="ARBA00004123"/>
    </source>
</evidence>
<dbReference type="PANTHER" id="PTHR46910:SF37">
    <property type="entry name" value="ZN(II)2CYS6 TRANSCRIPTION FACTOR (EUROFUNG)"/>
    <property type="match status" value="1"/>
</dbReference>
<dbReference type="InterPro" id="IPR001138">
    <property type="entry name" value="Zn2Cys6_DnaBD"/>
</dbReference>
<dbReference type="GO" id="GO:0000981">
    <property type="term" value="F:DNA-binding transcription factor activity, RNA polymerase II-specific"/>
    <property type="evidence" value="ECO:0007669"/>
    <property type="project" value="InterPro"/>
</dbReference>
<dbReference type="GeneID" id="63733529"/>
<feature type="domain" description="Zn(2)-C6 fungal-type" evidence="7">
    <location>
        <begin position="7"/>
        <end position="38"/>
    </location>
</feature>
<dbReference type="VEuPathDB" id="FungiDB:ASPVEDRAFT_87236"/>
<organism evidence="8 9">
    <name type="scientific">Aspergillus versicolor CBS 583.65</name>
    <dbReference type="NCBI Taxonomy" id="1036611"/>
    <lineage>
        <taxon>Eukaryota</taxon>
        <taxon>Fungi</taxon>
        <taxon>Dikarya</taxon>
        <taxon>Ascomycota</taxon>
        <taxon>Pezizomycotina</taxon>
        <taxon>Eurotiomycetes</taxon>
        <taxon>Eurotiomycetidae</taxon>
        <taxon>Eurotiales</taxon>
        <taxon>Aspergillaceae</taxon>
        <taxon>Aspergillus</taxon>
        <taxon>Aspergillus subgen. Nidulantes</taxon>
    </lineage>
</organism>
<evidence type="ECO:0000256" key="4">
    <source>
        <dbReference type="ARBA" id="ARBA00023125"/>
    </source>
</evidence>
<dbReference type="RefSeq" id="XP_040671673.1">
    <property type="nucleotide sequence ID" value="XM_040818018.1"/>
</dbReference>
<dbReference type="GO" id="GO:0008270">
    <property type="term" value="F:zinc ion binding"/>
    <property type="evidence" value="ECO:0007669"/>
    <property type="project" value="InterPro"/>
</dbReference>
<dbReference type="AlphaFoldDB" id="A0A1L9PWJ7"/>
<comment type="subcellular location">
    <subcellularLocation>
        <location evidence="1">Nucleus</location>
    </subcellularLocation>
</comment>
<dbReference type="GO" id="GO:0003677">
    <property type="term" value="F:DNA binding"/>
    <property type="evidence" value="ECO:0007669"/>
    <property type="project" value="UniProtKB-KW"/>
</dbReference>
<dbReference type="InterPro" id="IPR007219">
    <property type="entry name" value="XnlR_reg_dom"/>
</dbReference>
<evidence type="ECO:0000256" key="3">
    <source>
        <dbReference type="ARBA" id="ARBA00023015"/>
    </source>
</evidence>
<keyword evidence="6" id="KW-0539">Nucleus</keyword>